<evidence type="ECO:0000313" key="3">
    <source>
        <dbReference type="Proteomes" id="UP000199208"/>
    </source>
</evidence>
<dbReference type="NCBIfam" id="TIGR02385">
    <property type="entry name" value="RelE_StbE"/>
    <property type="match status" value="1"/>
</dbReference>
<organism evidence="2 3">
    <name type="scientific">Acidaminobacter hydrogenoformans DSM 2784</name>
    <dbReference type="NCBI Taxonomy" id="1120920"/>
    <lineage>
        <taxon>Bacteria</taxon>
        <taxon>Bacillati</taxon>
        <taxon>Bacillota</taxon>
        <taxon>Clostridia</taxon>
        <taxon>Peptostreptococcales</taxon>
        <taxon>Acidaminobacteraceae</taxon>
        <taxon>Acidaminobacter</taxon>
    </lineage>
</organism>
<dbReference type="InterPro" id="IPR035093">
    <property type="entry name" value="RelE/ParE_toxin_dom_sf"/>
</dbReference>
<dbReference type="OrthoDB" id="3268478at2"/>
<reference evidence="2 3" key="1">
    <citation type="submission" date="2016-10" db="EMBL/GenBank/DDBJ databases">
        <authorList>
            <person name="de Groot N.N."/>
        </authorList>
    </citation>
    <scope>NUCLEOTIDE SEQUENCE [LARGE SCALE GENOMIC DNA]</scope>
    <source>
        <strain evidence="2 3">DSM 2784</strain>
    </source>
</reference>
<dbReference type="RefSeq" id="WP_092590315.1">
    <property type="nucleotide sequence ID" value="NZ_FMWL01000006.1"/>
</dbReference>
<accession>A0A1G5RY22</accession>
<sequence>MEKSRYTIRLTPIADQDIEEISDYIAYELKNEIAAVDFLKKLEHQILRLEEFPMSCELVTEKLLRLKGYRKLLVNNYIVFYIVDEQKREVDIVRVLYAMRAYKDLL</sequence>
<evidence type="ECO:0000256" key="1">
    <source>
        <dbReference type="ARBA" id="ARBA00022649"/>
    </source>
</evidence>
<dbReference type="AlphaFoldDB" id="A0A1G5RY22"/>
<name>A0A1G5RY22_9FIRM</name>
<dbReference type="Proteomes" id="UP000199208">
    <property type="component" value="Unassembled WGS sequence"/>
</dbReference>
<evidence type="ECO:0000313" key="2">
    <source>
        <dbReference type="EMBL" id="SCZ79014.1"/>
    </source>
</evidence>
<dbReference type="SUPFAM" id="SSF143011">
    <property type="entry name" value="RelE-like"/>
    <property type="match status" value="1"/>
</dbReference>
<proteinExistence type="predicted"/>
<keyword evidence="3" id="KW-1185">Reference proteome</keyword>
<gene>
    <name evidence="2" type="ORF">SAMN03080599_01538</name>
</gene>
<dbReference type="Gene3D" id="3.30.2310.20">
    <property type="entry name" value="RelE-like"/>
    <property type="match status" value="1"/>
</dbReference>
<keyword evidence="1" id="KW-1277">Toxin-antitoxin system</keyword>
<dbReference type="Pfam" id="PF05016">
    <property type="entry name" value="ParE_toxin"/>
    <property type="match status" value="1"/>
</dbReference>
<dbReference type="EMBL" id="FMWL01000006">
    <property type="protein sequence ID" value="SCZ79014.1"/>
    <property type="molecule type" value="Genomic_DNA"/>
</dbReference>
<dbReference type="InterPro" id="IPR007712">
    <property type="entry name" value="RelE/ParE_toxin"/>
</dbReference>
<protein>
    <submittedName>
        <fullName evidence="2">Addiction module toxin, RelE/StbE family</fullName>
    </submittedName>
</protein>
<dbReference type="STRING" id="1120920.SAMN03080599_01538"/>